<sequence>MRTPCELEHTINVWSSGKEGVGHATLSLSNGGYISLWPGRNTDTVCLGHPLKKLPVQSEFQTNFNQDVINEGRKQPDLKLNIPAHLLDSNKITKWKNSYEKNGVYKLKGMNCAEAIETALNTGGLYLLGGSHHGFSKVRIPLMSDESFSVTFKIPMLTVPQGLLDRVKLTLAVLESGAFFSTVYTLIHMGSSFCLIPAGFYFFGNIHIINHFKIQGQQVSKTGIHKVLINEGQQRQAHKRPKDNHHASYPSPKSANLANTNGHRKIYYTTKEENNSRRLTIPHTENFCNKLMVVGALSGRGVLPLIKVPQKVKVTTKYFIDFVLKPLLEIHVPKPYGKDTKKVVVHHDAASSHTALLTVDYAKDLKARLGITIIQDSEIPIKSPYVSPMDLFGFGYLKRNLFSATQKLLTEFGKFRETSGLKLTSPWSNQCTEVEIADADL</sequence>
<name>A0A226EDZ9_FOLCA</name>
<evidence type="ECO:0000256" key="1">
    <source>
        <dbReference type="SAM" id="MobiDB-lite"/>
    </source>
</evidence>
<dbReference type="Proteomes" id="UP000198287">
    <property type="component" value="Unassembled WGS sequence"/>
</dbReference>
<protein>
    <submittedName>
        <fullName evidence="2">Uncharacterized protein</fullName>
    </submittedName>
</protein>
<reference evidence="2 3" key="1">
    <citation type="submission" date="2015-12" db="EMBL/GenBank/DDBJ databases">
        <title>The genome of Folsomia candida.</title>
        <authorList>
            <person name="Faddeeva A."/>
            <person name="Derks M.F."/>
            <person name="Anvar Y."/>
            <person name="Smit S."/>
            <person name="Van Straalen N."/>
            <person name="Roelofs D."/>
        </authorList>
    </citation>
    <scope>NUCLEOTIDE SEQUENCE [LARGE SCALE GENOMIC DNA]</scope>
    <source>
        <strain evidence="2 3">VU population</strain>
        <tissue evidence="2">Whole body</tissue>
    </source>
</reference>
<gene>
    <name evidence="2" type="ORF">Fcan01_08907</name>
</gene>
<comment type="caution">
    <text evidence="2">The sequence shown here is derived from an EMBL/GenBank/DDBJ whole genome shotgun (WGS) entry which is preliminary data.</text>
</comment>
<organism evidence="2 3">
    <name type="scientific">Folsomia candida</name>
    <name type="common">Springtail</name>
    <dbReference type="NCBI Taxonomy" id="158441"/>
    <lineage>
        <taxon>Eukaryota</taxon>
        <taxon>Metazoa</taxon>
        <taxon>Ecdysozoa</taxon>
        <taxon>Arthropoda</taxon>
        <taxon>Hexapoda</taxon>
        <taxon>Collembola</taxon>
        <taxon>Entomobryomorpha</taxon>
        <taxon>Isotomoidea</taxon>
        <taxon>Isotomidae</taxon>
        <taxon>Proisotominae</taxon>
        <taxon>Folsomia</taxon>
    </lineage>
</organism>
<feature type="region of interest" description="Disordered" evidence="1">
    <location>
        <begin position="232"/>
        <end position="259"/>
    </location>
</feature>
<dbReference type="EMBL" id="LNIX01000004">
    <property type="protein sequence ID" value="OXA55364.1"/>
    <property type="molecule type" value="Genomic_DNA"/>
</dbReference>
<evidence type="ECO:0000313" key="2">
    <source>
        <dbReference type="EMBL" id="OXA55364.1"/>
    </source>
</evidence>
<accession>A0A226EDZ9</accession>
<proteinExistence type="predicted"/>
<dbReference type="Gene3D" id="3.30.420.10">
    <property type="entry name" value="Ribonuclease H-like superfamily/Ribonuclease H"/>
    <property type="match status" value="1"/>
</dbReference>
<dbReference type="GO" id="GO:0003676">
    <property type="term" value="F:nucleic acid binding"/>
    <property type="evidence" value="ECO:0007669"/>
    <property type="project" value="InterPro"/>
</dbReference>
<dbReference type="AlphaFoldDB" id="A0A226EDZ9"/>
<dbReference type="InterPro" id="IPR036397">
    <property type="entry name" value="RNaseH_sf"/>
</dbReference>
<keyword evidence="3" id="KW-1185">Reference proteome</keyword>
<evidence type="ECO:0000313" key="3">
    <source>
        <dbReference type="Proteomes" id="UP000198287"/>
    </source>
</evidence>